<evidence type="ECO:0000313" key="1">
    <source>
        <dbReference type="EMBL" id="QLB52796.1"/>
    </source>
</evidence>
<proteinExistence type="predicted"/>
<evidence type="ECO:0000313" key="2">
    <source>
        <dbReference type="Proteomes" id="UP000509410"/>
    </source>
</evidence>
<name>A0A7H8V8B8_STRSA</name>
<protein>
    <submittedName>
        <fullName evidence="1">Uncharacterized protein</fullName>
    </submittedName>
</protein>
<accession>A0A7H8V8B8</accession>
<gene>
    <name evidence="1" type="ORF">FFV08_09430</name>
</gene>
<sequence>MQKVVTLYFKQEFGLIASVRTINKVNNLPTQLDPVRIVRGKVTKLDYKKLILEGFKLAEKFPYIERHQEYRFWEVDGIKSYKTFNKQFSCIRIREKDGVCLVQKLKRIADGGYGLDKGYDFEFSISDLEANIPHIQQLLTDYDVDRSEKLNFKSLEDNLISYQELPDGYEDFGDGHTDAYQMYADSENSKNILAFMIDNGYDSFESKDIESKFIQFWGRLKLMNIHLWMMSNFMLGYML</sequence>
<dbReference type="Proteomes" id="UP000509410">
    <property type="component" value="Chromosome"/>
</dbReference>
<organism evidence="1 2">
    <name type="scientific">Streptococcus sanguinis</name>
    <dbReference type="NCBI Taxonomy" id="1305"/>
    <lineage>
        <taxon>Bacteria</taxon>
        <taxon>Bacillati</taxon>
        <taxon>Bacillota</taxon>
        <taxon>Bacilli</taxon>
        <taxon>Lactobacillales</taxon>
        <taxon>Streptococcaceae</taxon>
        <taxon>Streptococcus</taxon>
    </lineage>
</organism>
<dbReference type="AlphaFoldDB" id="A0A7H8V8B8"/>
<reference evidence="1 2" key="1">
    <citation type="submission" date="2019-05" db="EMBL/GenBank/DDBJ databases">
        <title>The organization of the Streptococcus sanguinis genomes.</title>
        <authorList>
            <person name="Wu C.H."/>
            <person name="Chen Y.Y.M."/>
            <person name="Wang H.Y."/>
        </authorList>
    </citation>
    <scope>NUCLEOTIDE SEQUENCE [LARGE SCALE GENOMIC DNA]</scope>
    <source>
        <strain evidence="1 2">CGMH010</strain>
    </source>
</reference>
<dbReference type="EMBL" id="CP040556">
    <property type="protein sequence ID" value="QLB52796.1"/>
    <property type="molecule type" value="Genomic_DNA"/>
</dbReference>